<evidence type="ECO:0000313" key="2">
    <source>
        <dbReference type="Proteomes" id="UP000235484"/>
    </source>
</evidence>
<name>A0A0U5FAU8_LIMRT</name>
<protein>
    <submittedName>
        <fullName evidence="1">Uncharacterized protein</fullName>
    </submittedName>
</protein>
<organism evidence="1 2">
    <name type="scientific">Limosilactobacillus reuteri</name>
    <name type="common">Lactobacillus reuteri</name>
    <dbReference type="NCBI Taxonomy" id="1598"/>
    <lineage>
        <taxon>Bacteria</taxon>
        <taxon>Bacillati</taxon>
        <taxon>Bacillota</taxon>
        <taxon>Bacilli</taxon>
        <taxon>Lactobacillales</taxon>
        <taxon>Lactobacillaceae</taxon>
        <taxon>Limosilactobacillus</taxon>
    </lineage>
</organism>
<gene>
    <name evidence="1" type="ORF">LRLP16767_LR202_01433</name>
</gene>
<accession>A0A0U5FAU8</accession>
<proteinExistence type="predicted"/>
<dbReference type="EMBL" id="LN887625">
    <property type="protein sequence ID" value="CUR41379.1"/>
    <property type="molecule type" value="Genomic_DNA"/>
</dbReference>
<dbReference type="Proteomes" id="UP000235484">
    <property type="component" value="Unassembled WGS sequence"/>
</dbReference>
<evidence type="ECO:0000313" key="1">
    <source>
        <dbReference type="EMBL" id="CUR41379.1"/>
    </source>
</evidence>
<dbReference type="AlphaFoldDB" id="A0A0U5FAU8"/>
<sequence length="37" mass="4494">MPEEHVNQNWRQADFDDVKQTFGGVIHISNKENEWFF</sequence>
<reference evidence="2" key="1">
    <citation type="submission" date="2015-10" db="EMBL/GenBank/DDBJ databases">
        <authorList>
            <person name="Crossman L.C."/>
        </authorList>
    </citation>
    <scope>NUCLEOTIDE SEQUENCE [LARGE SCALE GENOMIC DNA]</scope>
    <source>
        <strain evidence="2">20-2</strain>
    </source>
</reference>